<dbReference type="Proteomes" id="UP001143856">
    <property type="component" value="Unassembled WGS sequence"/>
</dbReference>
<organism evidence="1 2">
    <name type="scientific">Xylaria curta</name>
    <dbReference type="NCBI Taxonomy" id="42375"/>
    <lineage>
        <taxon>Eukaryota</taxon>
        <taxon>Fungi</taxon>
        <taxon>Dikarya</taxon>
        <taxon>Ascomycota</taxon>
        <taxon>Pezizomycotina</taxon>
        <taxon>Sordariomycetes</taxon>
        <taxon>Xylariomycetidae</taxon>
        <taxon>Xylariales</taxon>
        <taxon>Xylariaceae</taxon>
        <taxon>Xylaria</taxon>
    </lineage>
</organism>
<reference evidence="1" key="1">
    <citation type="submission" date="2022-10" db="EMBL/GenBank/DDBJ databases">
        <title>Genome Sequence of Xylaria curta.</title>
        <authorList>
            <person name="Buettner E."/>
        </authorList>
    </citation>
    <scope>NUCLEOTIDE SEQUENCE</scope>
    <source>
        <strain evidence="1">Babe10</strain>
    </source>
</reference>
<name>A0ACC1N611_9PEZI</name>
<accession>A0ACC1N611</accession>
<protein>
    <submittedName>
        <fullName evidence="1">Uncharacterized protein</fullName>
    </submittedName>
</protein>
<comment type="caution">
    <text evidence="1">The sequence shown here is derived from an EMBL/GenBank/DDBJ whole genome shotgun (WGS) entry which is preliminary data.</text>
</comment>
<evidence type="ECO:0000313" key="1">
    <source>
        <dbReference type="EMBL" id="KAJ2974428.1"/>
    </source>
</evidence>
<proteinExistence type="predicted"/>
<sequence>MEDSTLDLDEQPAKRQRLDIDEEEQQANDDEAVLALAADGITDAYGPPEPGCITYQVHHSSFILFAIHILVVLHWTGHILSTTTTFICYAVLLNDRHYYSMATGKGSNKVKWTGDAYKALAIALARIHGTITPEQQEAVVADMTVSGFQTTWEGIR</sequence>
<dbReference type="EMBL" id="JAPDGR010002734">
    <property type="protein sequence ID" value="KAJ2974428.1"/>
    <property type="molecule type" value="Genomic_DNA"/>
</dbReference>
<keyword evidence="2" id="KW-1185">Reference proteome</keyword>
<evidence type="ECO:0000313" key="2">
    <source>
        <dbReference type="Proteomes" id="UP001143856"/>
    </source>
</evidence>
<gene>
    <name evidence="1" type="ORF">NUW58_g8658</name>
</gene>